<name>A0A849Y3S9_9FIRM</name>
<reference evidence="2 3" key="1">
    <citation type="submission" date="2020-04" db="EMBL/GenBank/DDBJ databases">
        <authorList>
            <person name="Pieper L."/>
        </authorList>
    </citation>
    <scope>NUCLEOTIDE SEQUENCE [LARGE SCALE GENOMIC DNA]</scope>
    <source>
        <strain evidence="2 3">F22</strain>
    </source>
</reference>
<dbReference type="SMART" id="SM00987">
    <property type="entry name" value="UreE_C"/>
    <property type="match status" value="1"/>
</dbReference>
<dbReference type="NCBIfam" id="TIGR04274">
    <property type="entry name" value="hypoxanDNAglyco"/>
    <property type="match status" value="1"/>
</dbReference>
<dbReference type="SUPFAM" id="SSF52141">
    <property type="entry name" value="Uracil-DNA glycosylase-like"/>
    <property type="match status" value="1"/>
</dbReference>
<proteinExistence type="predicted"/>
<keyword evidence="2" id="KW-0378">Hydrolase</keyword>
<dbReference type="CDD" id="cd10032">
    <property type="entry name" value="UDG-F6_HDG"/>
    <property type="match status" value="1"/>
</dbReference>
<keyword evidence="2" id="KW-0326">Glycosidase</keyword>
<evidence type="ECO:0000313" key="3">
    <source>
        <dbReference type="Proteomes" id="UP000554488"/>
    </source>
</evidence>
<dbReference type="SMART" id="SM00986">
    <property type="entry name" value="UDG"/>
    <property type="match status" value="1"/>
</dbReference>
<dbReference type="EC" id="3.2.2.15" evidence="2"/>
<reference evidence="2 3" key="2">
    <citation type="submission" date="2020-07" db="EMBL/GenBank/DDBJ databases">
        <title>Bacterial metabolism rescues the inhibition of intestinal drug absorption by food and drug additives.</title>
        <authorList>
            <person name="Zou L."/>
            <person name="Spanogiannopoulos P."/>
            <person name="Chien H.-C."/>
            <person name="Pieper L.M."/>
            <person name="Cai W."/>
            <person name="Khuri N."/>
            <person name="Pottel J."/>
            <person name="Vora B."/>
            <person name="Ni Z."/>
            <person name="Tsakalozou E."/>
            <person name="Zhang W."/>
            <person name="Shoichet B.K."/>
            <person name="Giacomini K.M."/>
            <person name="Turnbaugh P.J."/>
        </authorList>
    </citation>
    <scope>NUCLEOTIDE SEQUENCE [LARGE SCALE GENOMIC DNA]</scope>
    <source>
        <strain evidence="2 3">F22</strain>
    </source>
</reference>
<gene>
    <name evidence="2" type="ORF">HUU93_11655</name>
</gene>
<evidence type="ECO:0000313" key="2">
    <source>
        <dbReference type="EMBL" id="NUN87239.1"/>
    </source>
</evidence>
<dbReference type="Proteomes" id="UP000554488">
    <property type="component" value="Unassembled WGS sequence"/>
</dbReference>
<dbReference type="OrthoDB" id="9799921at2"/>
<dbReference type="AlphaFoldDB" id="A0A849Y3S9"/>
<feature type="domain" description="Uracil-DNA glycosylase-like" evidence="1">
    <location>
        <begin position="18"/>
        <end position="168"/>
    </location>
</feature>
<sequence>MKEGIPMAQSSHVLHEIHPVFNTDSRILILGSFPSVKSRESQFFYGHPRNRFWDLLATLTGEPLPAGIEEKKSLLLAHHIAVWDVIASCDIEGSSDSSIHNVVPNDLSEILQTASIRQIFTNGGTAYRLYKKYCFPQTQQKAICLPSTSPANAAWSKKRLLTKWNQICPYLE</sequence>
<dbReference type="InterPro" id="IPR005122">
    <property type="entry name" value="Uracil-DNA_glycosylase-like"/>
</dbReference>
<dbReference type="EMBL" id="JABWDC010000048">
    <property type="protein sequence ID" value="NUN87239.1"/>
    <property type="molecule type" value="Genomic_DNA"/>
</dbReference>
<protein>
    <submittedName>
        <fullName evidence="2">DNA-deoxyinosine glycosylase</fullName>
        <ecNumber evidence="2">3.2.2.15</ecNumber>
    </submittedName>
</protein>
<dbReference type="Pfam" id="PF03167">
    <property type="entry name" value="UDG"/>
    <property type="match status" value="1"/>
</dbReference>
<accession>A0A849Y3S9</accession>
<comment type="caution">
    <text evidence="2">The sequence shown here is derived from an EMBL/GenBank/DDBJ whole genome shotgun (WGS) entry which is preliminary data.</text>
</comment>
<dbReference type="GO" id="GO:0033958">
    <property type="term" value="F:DNA-deoxyinosine glycosylase activity"/>
    <property type="evidence" value="ECO:0007669"/>
    <property type="project" value="UniProtKB-EC"/>
</dbReference>
<dbReference type="InterPro" id="IPR026353">
    <property type="entry name" value="Hypoxan-DNA_Glyclase"/>
</dbReference>
<evidence type="ECO:0000259" key="1">
    <source>
        <dbReference type="SMART" id="SM00986"/>
    </source>
</evidence>
<organism evidence="2 3">
    <name type="scientific">Coprococcus comes</name>
    <dbReference type="NCBI Taxonomy" id="410072"/>
    <lineage>
        <taxon>Bacteria</taxon>
        <taxon>Bacillati</taxon>
        <taxon>Bacillota</taxon>
        <taxon>Clostridia</taxon>
        <taxon>Lachnospirales</taxon>
        <taxon>Lachnospiraceae</taxon>
        <taxon>Coprococcus</taxon>
    </lineage>
</organism>
<dbReference type="Gene3D" id="3.40.470.10">
    <property type="entry name" value="Uracil-DNA glycosylase-like domain"/>
    <property type="match status" value="1"/>
</dbReference>
<dbReference type="InterPro" id="IPR036895">
    <property type="entry name" value="Uracil-DNA_glycosylase-like_sf"/>
</dbReference>